<evidence type="ECO:0000256" key="3">
    <source>
        <dbReference type="ARBA" id="ARBA00022989"/>
    </source>
</evidence>
<evidence type="ECO:0000259" key="6">
    <source>
        <dbReference type="Pfam" id="PF00924"/>
    </source>
</evidence>
<dbReference type="InterPro" id="IPR023408">
    <property type="entry name" value="MscS_beta-dom_sf"/>
</dbReference>
<evidence type="ECO:0000313" key="7">
    <source>
        <dbReference type="EMBL" id="ABB27523.1"/>
    </source>
</evidence>
<dbReference type="SUPFAM" id="SSF50182">
    <property type="entry name" value="Sm-like ribonucleoproteins"/>
    <property type="match status" value="1"/>
</dbReference>
<dbReference type="KEGG" id="cch:Cag_0247"/>
<dbReference type="GO" id="GO:0016020">
    <property type="term" value="C:membrane"/>
    <property type="evidence" value="ECO:0007669"/>
    <property type="project" value="UniProtKB-SubCell"/>
</dbReference>
<feature type="transmembrane region" description="Helical" evidence="5">
    <location>
        <begin position="17"/>
        <end position="39"/>
    </location>
</feature>
<proteinExistence type="predicted"/>
<dbReference type="PANTHER" id="PTHR30566">
    <property type="entry name" value="YNAI-RELATED MECHANOSENSITIVE ION CHANNEL"/>
    <property type="match status" value="1"/>
</dbReference>
<sequence length="361" mass="40337">MLLIGTRMVDWSSLQTYLVIALLLLLFALVVMLGANSLFQQLVVRIRATMRGVSLPLELVAWPFRLLMVLAGMAVLANNVPLSARIDVLIKHSLLIGGIIGVTWFLTRLMLVFEQVVLDYYATKVRESEAVRKVATHISLARKIIDALLVLVAIAGALMTFDTVRQVGLSILASAGILSVMVGLAAQKSLTTLIAGVQIAITQPVTIGDEVVVENEKGTIEEITLTYVVMKIWDERRMILPITWFLDRPFENWTRTSPELLGSVFLSIDYLLSPDVLRQELERLVATTPLWDGRVVKLQVTNSTERSMEIRALVSAANASQLWDLRCLVREGLIAFLRNNYNDLLPHLNIEIERGRSPQNR</sequence>
<protein>
    <recommendedName>
        <fullName evidence="6">Mechanosensitive ion channel MscS domain-containing protein</fullName>
    </recommendedName>
</protein>
<feature type="domain" description="Mechanosensitive ion channel MscS" evidence="6">
    <location>
        <begin position="190"/>
        <end position="255"/>
    </location>
</feature>
<dbReference type="HOGENOM" id="CLU_021080_0_0_10"/>
<dbReference type="STRING" id="340177.Cag_0247"/>
<dbReference type="InterPro" id="IPR010920">
    <property type="entry name" value="LSM_dom_sf"/>
</dbReference>
<evidence type="ECO:0000256" key="5">
    <source>
        <dbReference type="SAM" id="Phobius"/>
    </source>
</evidence>
<keyword evidence="4 5" id="KW-0472">Membrane</keyword>
<feature type="transmembrane region" description="Helical" evidence="5">
    <location>
        <begin position="89"/>
        <end position="107"/>
    </location>
</feature>
<dbReference type="GO" id="GO:0008381">
    <property type="term" value="F:mechanosensitive monoatomic ion channel activity"/>
    <property type="evidence" value="ECO:0007669"/>
    <property type="project" value="UniProtKB-ARBA"/>
</dbReference>
<evidence type="ECO:0000256" key="4">
    <source>
        <dbReference type="ARBA" id="ARBA00023136"/>
    </source>
</evidence>
<name>Q3AU02_CHLCH</name>
<evidence type="ECO:0000256" key="2">
    <source>
        <dbReference type="ARBA" id="ARBA00022692"/>
    </source>
</evidence>
<comment type="subcellular location">
    <subcellularLocation>
        <location evidence="1">Membrane</location>
    </subcellularLocation>
</comment>
<dbReference type="Pfam" id="PF00924">
    <property type="entry name" value="MS_channel_2nd"/>
    <property type="match status" value="1"/>
</dbReference>
<gene>
    <name evidence="7" type="ordered locus">Cag_0247</name>
</gene>
<accession>Q3AU02</accession>
<organism evidence="7">
    <name type="scientific">Chlorobium chlorochromatii (strain CaD3)</name>
    <dbReference type="NCBI Taxonomy" id="340177"/>
    <lineage>
        <taxon>Bacteria</taxon>
        <taxon>Pseudomonadati</taxon>
        <taxon>Chlorobiota</taxon>
        <taxon>Chlorobiia</taxon>
        <taxon>Chlorobiales</taxon>
        <taxon>Chlorobiaceae</taxon>
        <taxon>Chlorobium/Pelodictyon group</taxon>
        <taxon>Chlorobium</taxon>
    </lineage>
</organism>
<dbReference type="eggNOG" id="COG0668">
    <property type="taxonomic scope" value="Bacteria"/>
</dbReference>
<feature type="transmembrane region" description="Helical" evidence="5">
    <location>
        <begin position="144"/>
        <end position="161"/>
    </location>
</feature>
<dbReference type="AlphaFoldDB" id="Q3AU02"/>
<feature type="transmembrane region" description="Helical" evidence="5">
    <location>
        <begin position="167"/>
        <end position="186"/>
    </location>
</feature>
<dbReference type="Gene3D" id="1.10.287.1260">
    <property type="match status" value="1"/>
</dbReference>
<feature type="transmembrane region" description="Helical" evidence="5">
    <location>
        <begin position="59"/>
        <end position="77"/>
    </location>
</feature>
<dbReference type="PANTHER" id="PTHR30566:SF25">
    <property type="entry name" value="INNER MEMBRANE PROTEIN"/>
    <property type="match status" value="1"/>
</dbReference>
<dbReference type="Gene3D" id="2.30.30.60">
    <property type="match status" value="1"/>
</dbReference>
<dbReference type="EMBL" id="CP000108">
    <property type="protein sequence ID" value="ABB27523.1"/>
    <property type="molecule type" value="Genomic_DNA"/>
</dbReference>
<keyword evidence="3 5" id="KW-1133">Transmembrane helix</keyword>
<keyword evidence="2 5" id="KW-0812">Transmembrane</keyword>
<dbReference type="InterPro" id="IPR006685">
    <property type="entry name" value="MscS_channel_2nd"/>
</dbReference>
<evidence type="ECO:0000256" key="1">
    <source>
        <dbReference type="ARBA" id="ARBA00004370"/>
    </source>
</evidence>
<reference evidence="7" key="1">
    <citation type="submission" date="2005-08" db="EMBL/GenBank/DDBJ databases">
        <title>Complete sequence of Chlorobium chlorochromatii CaD3.</title>
        <authorList>
            <person name="Copeland A."/>
            <person name="Lucas S."/>
            <person name="Lapidus A."/>
            <person name="Barry K."/>
            <person name="Detter J.C."/>
            <person name="Glavina T."/>
            <person name="Hammon N."/>
            <person name="Israni S."/>
            <person name="Pitluck S."/>
            <person name="Bryant D."/>
            <person name="Schmutz J."/>
            <person name="Larimer F."/>
            <person name="Land M."/>
            <person name="Kyrpides N."/>
            <person name="Ivanova N."/>
            <person name="Richardson P."/>
        </authorList>
    </citation>
    <scope>NUCLEOTIDE SEQUENCE [LARGE SCALE GENOMIC DNA]</scope>
    <source>
        <strain evidence="7">CaD3</strain>
    </source>
</reference>